<dbReference type="EMBL" id="JAVYJV010000012">
    <property type="protein sequence ID" value="KAK4356762.1"/>
    <property type="molecule type" value="Genomic_DNA"/>
</dbReference>
<comment type="caution">
    <text evidence="2">The sequence shown here is derived from an EMBL/GenBank/DDBJ whole genome shotgun (WGS) entry which is preliminary data.</text>
</comment>
<evidence type="ECO:0000313" key="2">
    <source>
        <dbReference type="EMBL" id="KAK4356762.1"/>
    </source>
</evidence>
<dbReference type="Proteomes" id="UP001291623">
    <property type="component" value="Unassembled WGS sequence"/>
</dbReference>
<reference evidence="2" key="1">
    <citation type="submission" date="2023-12" db="EMBL/GenBank/DDBJ databases">
        <title>Genome assembly of Anisodus tanguticus.</title>
        <authorList>
            <person name="Wang Y.-J."/>
        </authorList>
    </citation>
    <scope>NUCLEOTIDE SEQUENCE</scope>
    <source>
        <strain evidence="2">KB-2021</strain>
        <tissue evidence="2">Leaf</tissue>
    </source>
</reference>
<feature type="region of interest" description="Disordered" evidence="1">
    <location>
        <begin position="168"/>
        <end position="195"/>
    </location>
</feature>
<name>A0AAE1RTK7_9SOLA</name>
<gene>
    <name evidence="2" type="ORF">RND71_022372</name>
</gene>
<protein>
    <submittedName>
        <fullName evidence="2">Uncharacterized protein</fullName>
    </submittedName>
</protein>
<organism evidence="2 3">
    <name type="scientific">Anisodus tanguticus</name>
    <dbReference type="NCBI Taxonomy" id="243964"/>
    <lineage>
        <taxon>Eukaryota</taxon>
        <taxon>Viridiplantae</taxon>
        <taxon>Streptophyta</taxon>
        <taxon>Embryophyta</taxon>
        <taxon>Tracheophyta</taxon>
        <taxon>Spermatophyta</taxon>
        <taxon>Magnoliopsida</taxon>
        <taxon>eudicotyledons</taxon>
        <taxon>Gunneridae</taxon>
        <taxon>Pentapetalae</taxon>
        <taxon>asterids</taxon>
        <taxon>lamiids</taxon>
        <taxon>Solanales</taxon>
        <taxon>Solanaceae</taxon>
        <taxon>Solanoideae</taxon>
        <taxon>Hyoscyameae</taxon>
        <taxon>Anisodus</taxon>
    </lineage>
</organism>
<dbReference type="AlphaFoldDB" id="A0AAE1RTK7"/>
<proteinExistence type="predicted"/>
<keyword evidence="3" id="KW-1185">Reference proteome</keyword>
<sequence>MDICISRLLIFMHDKMDRDHEQNSCTWTIEELCLVRVLENQHEPGSSVLHDIDTDFSSDNKIGSTDSSNCFSSPFNCSSSGSSPFGDPLTEFMEAVPSSENKTSLSIPELYLPGLVIHNLRRACIQNCFTTISQYKQSVYVSISTHTSMSSPHNSSLLLTTTVSPPTITVQPPSPISPDPSNHDYHQAPFYNYQR</sequence>
<accession>A0AAE1RTK7</accession>
<evidence type="ECO:0000256" key="1">
    <source>
        <dbReference type="SAM" id="MobiDB-lite"/>
    </source>
</evidence>
<evidence type="ECO:0000313" key="3">
    <source>
        <dbReference type="Proteomes" id="UP001291623"/>
    </source>
</evidence>